<dbReference type="GO" id="GO:0030015">
    <property type="term" value="C:CCR4-NOT core complex"/>
    <property type="evidence" value="ECO:0007669"/>
    <property type="project" value="UniProtKB-UniRule"/>
</dbReference>
<evidence type="ECO:0000313" key="16">
    <source>
        <dbReference type="Proteomes" id="UP000320333"/>
    </source>
</evidence>
<feature type="domain" description="CCR4-Not complex component Not N-terminal" evidence="13">
    <location>
        <begin position="3"/>
        <end position="229"/>
    </location>
</feature>
<dbReference type="GO" id="GO:0000932">
    <property type="term" value="C:P-body"/>
    <property type="evidence" value="ECO:0007669"/>
    <property type="project" value="UniProtKB-UniRule"/>
</dbReference>
<feature type="compositionally biased region" description="Acidic residues" evidence="12">
    <location>
        <begin position="232"/>
        <end position="250"/>
    </location>
</feature>
<evidence type="ECO:0000259" key="13">
    <source>
        <dbReference type="Pfam" id="PF04065"/>
    </source>
</evidence>
<dbReference type="GO" id="GO:0005634">
    <property type="term" value="C:nucleus"/>
    <property type="evidence" value="ECO:0007669"/>
    <property type="project" value="UniProtKB-SubCell"/>
</dbReference>
<dbReference type="InterPro" id="IPR007207">
    <property type="entry name" value="Not_N"/>
</dbReference>
<comment type="function">
    <text evidence="10">Acts as component of the CCR4-NOT core complex, which in the nucleus seems to be a general transcription factor, and in the cytoplasm the major mRNA deadenylase involved in mRNA turnover. The NOT protein subcomplex negatively regulates the basal and activated transcription of many genes. Preferentially affects TC-type TATA element-dependent transcription. Could directly or indirectly inhibit component(s) of the general transcription machinery.</text>
</comment>
<dbReference type="Pfam" id="PF04065">
    <property type="entry name" value="Not3"/>
    <property type="match status" value="1"/>
</dbReference>
<evidence type="ECO:0000256" key="6">
    <source>
        <dbReference type="ARBA" id="ARBA00022553"/>
    </source>
</evidence>
<keyword evidence="8 10" id="KW-0804">Transcription</keyword>
<dbReference type="EMBL" id="QEAP01000202">
    <property type="protein sequence ID" value="TPX73201.1"/>
    <property type="molecule type" value="Genomic_DNA"/>
</dbReference>
<evidence type="ECO:0000256" key="5">
    <source>
        <dbReference type="ARBA" id="ARBA00022491"/>
    </source>
</evidence>
<feature type="compositionally biased region" description="Polar residues" evidence="12">
    <location>
        <begin position="426"/>
        <end position="447"/>
    </location>
</feature>
<evidence type="ECO:0000256" key="4">
    <source>
        <dbReference type="ARBA" id="ARBA00022490"/>
    </source>
</evidence>
<feature type="domain" description="NOT2/NOT3/NOT5 C-terminal" evidence="14">
    <location>
        <begin position="489"/>
        <end position="615"/>
    </location>
</feature>
<evidence type="ECO:0000256" key="1">
    <source>
        <dbReference type="ARBA" id="ARBA00004123"/>
    </source>
</evidence>
<dbReference type="PANTHER" id="PTHR23326">
    <property type="entry name" value="CCR4 NOT-RELATED"/>
    <property type="match status" value="1"/>
</dbReference>
<evidence type="ECO:0000313" key="15">
    <source>
        <dbReference type="EMBL" id="TPX73201.1"/>
    </source>
</evidence>
<reference evidence="15 16" key="1">
    <citation type="journal article" date="2019" name="Sci. Rep.">
        <title>Comparative genomics of chytrid fungi reveal insights into the obligate biotrophic and pathogenic lifestyle of Synchytrium endobioticum.</title>
        <authorList>
            <person name="van de Vossenberg B.T.L.H."/>
            <person name="Warris S."/>
            <person name="Nguyen H.D.T."/>
            <person name="van Gent-Pelzer M.P.E."/>
            <person name="Joly D.L."/>
            <person name="van de Geest H.C."/>
            <person name="Bonants P.J.M."/>
            <person name="Smith D.S."/>
            <person name="Levesque C.A."/>
            <person name="van der Lee T.A.J."/>
        </authorList>
    </citation>
    <scope>NUCLEOTIDE SEQUENCE [LARGE SCALE GENOMIC DNA]</scope>
    <source>
        <strain evidence="15 16">CBS 675.73</strain>
    </source>
</reference>
<evidence type="ECO:0000256" key="7">
    <source>
        <dbReference type="ARBA" id="ARBA00023015"/>
    </source>
</evidence>
<keyword evidence="16" id="KW-1185">Reference proteome</keyword>
<dbReference type="PIRSF" id="PIRSF005290">
    <property type="entry name" value="NOT_su_3_5"/>
    <property type="match status" value="1"/>
</dbReference>
<keyword evidence="7 10" id="KW-0805">Transcription regulation</keyword>
<evidence type="ECO:0000256" key="3">
    <source>
        <dbReference type="ARBA" id="ARBA00007682"/>
    </source>
</evidence>
<evidence type="ECO:0000256" key="11">
    <source>
        <dbReference type="SAM" id="Coils"/>
    </source>
</evidence>
<evidence type="ECO:0000256" key="10">
    <source>
        <dbReference type="PIRNR" id="PIRNR005290"/>
    </source>
</evidence>
<feature type="region of interest" description="Disordered" evidence="12">
    <location>
        <begin position="232"/>
        <end position="284"/>
    </location>
</feature>
<accession>A0A507FA44</accession>
<keyword evidence="9 10" id="KW-0539">Nucleus</keyword>
<evidence type="ECO:0000256" key="9">
    <source>
        <dbReference type="ARBA" id="ARBA00023242"/>
    </source>
</evidence>
<dbReference type="InterPro" id="IPR012270">
    <property type="entry name" value="CCR4-NOT_su3/5"/>
</dbReference>
<dbReference type="Proteomes" id="UP000320333">
    <property type="component" value="Unassembled WGS sequence"/>
</dbReference>
<feature type="region of interest" description="Disordered" evidence="12">
    <location>
        <begin position="301"/>
        <end position="325"/>
    </location>
</feature>
<dbReference type="Gene3D" id="2.30.30.1020">
    <property type="entry name" value="CCR4-NOT complex subunit 2/3/5, C-terminal domain"/>
    <property type="match status" value="1"/>
</dbReference>
<comment type="subcellular location">
    <subcellularLocation>
        <location evidence="2 10">Cytoplasm</location>
    </subcellularLocation>
    <subcellularLocation>
        <location evidence="1 10">Nucleus</location>
    </subcellularLocation>
</comment>
<keyword evidence="4 10" id="KW-0963">Cytoplasm</keyword>
<name>A0A507FA44_9FUNG</name>
<feature type="region of interest" description="Disordered" evidence="12">
    <location>
        <begin position="401"/>
        <end position="453"/>
    </location>
</feature>
<organism evidence="15 16">
    <name type="scientific">Chytriomyces confervae</name>
    <dbReference type="NCBI Taxonomy" id="246404"/>
    <lineage>
        <taxon>Eukaryota</taxon>
        <taxon>Fungi</taxon>
        <taxon>Fungi incertae sedis</taxon>
        <taxon>Chytridiomycota</taxon>
        <taxon>Chytridiomycota incertae sedis</taxon>
        <taxon>Chytridiomycetes</taxon>
        <taxon>Chytridiales</taxon>
        <taxon>Chytriomycetaceae</taxon>
        <taxon>Chytriomyces</taxon>
    </lineage>
</organism>
<proteinExistence type="inferred from homology"/>
<keyword evidence="10" id="KW-0010">Activator</keyword>
<evidence type="ECO:0000256" key="2">
    <source>
        <dbReference type="ARBA" id="ARBA00004496"/>
    </source>
</evidence>
<feature type="coiled-coil region" evidence="11">
    <location>
        <begin position="123"/>
        <end position="150"/>
    </location>
</feature>
<keyword evidence="5 10" id="KW-0678">Repressor</keyword>
<evidence type="ECO:0000256" key="12">
    <source>
        <dbReference type="SAM" id="MobiDB-lite"/>
    </source>
</evidence>
<keyword evidence="6" id="KW-0597">Phosphoprotein</keyword>
<comment type="caution">
    <text evidence="15">The sequence shown here is derived from an EMBL/GenBank/DDBJ whole genome shotgun (WGS) entry which is preliminary data.</text>
</comment>
<dbReference type="InterPro" id="IPR007282">
    <property type="entry name" value="NOT2/3/5_C"/>
</dbReference>
<comment type="similarity">
    <text evidence="3 10">Belongs to the CNOT2/3/5 family.</text>
</comment>
<dbReference type="STRING" id="246404.A0A507FA44"/>
<sequence>MANRKLQAEIDKVLKQVSQGVEAFEAIYVKIGPAPVSQKEKLEADLKKEIKKLQRFRDQIKTWIGSSEVKDKKPLTDNRRLIEMQMEKFKACEKELKTKAFSKEGLLIAQKMDPAERERMELAETLKTIIESLETQIDAFEFEVEKLKTGMGKKKDTAKSEKVAKFEHGLERHKHHIKMIEIVLRLLENGDIDADPVKSLIDDVNYYAESNQDDDFEEDEGIYDDLNLDDAEAYGINPEDDDSDISDDDDSSKQTPKVDSKSSEDLKKKAKEAADVTPAMSPQKGTIKVVPAKIVPKEEVKPPAGKPVVTSATKSIPPPPMRMPSSDVPAVVTPMIPQSTIRYAAAAAAVVTPSVVSGVPSNMSSTSIVNTVAQSTTVPAAVLEKKSSAIEVSLPTVPQIAQQPQQQTASAPSAPQQQQSISFQSNTPVVSKPQQDGSSNSTTQQEPLDNRLPPALKDMVTSFVLTKERSTLKTHEESILFSHMLETSFRHIPEPLDCEKQKHYVPQTSYPTPSYYPQHPLAVFDNPAVFEKFEIDTLFYIFYHLQGTYQQFLAARELKKQSWRFHKKYNTWFQRFEQPNTITDDFEQGAYVYFDYEGSWCQRKKSDFRFDYKWLEDESV</sequence>
<dbReference type="GO" id="GO:0006355">
    <property type="term" value="P:regulation of DNA-templated transcription"/>
    <property type="evidence" value="ECO:0007669"/>
    <property type="project" value="InterPro"/>
</dbReference>
<keyword evidence="11" id="KW-0175">Coiled coil</keyword>
<protein>
    <recommendedName>
        <fullName evidence="10">General negative regulator of transcription subunit</fullName>
    </recommendedName>
</protein>
<dbReference type="InterPro" id="IPR040168">
    <property type="entry name" value="Not2/3/5"/>
</dbReference>
<feature type="compositionally biased region" description="Basic and acidic residues" evidence="12">
    <location>
        <begin position="256"/>
        <end position="274"/>
    </location>
</feature>
<dbReference type="InterPro" id="IPR038635">
    <property type="entry name" value="CCR4-NOT_su2/3/5_C_sf"/>
</dbReference>
<dbReference type="AlphaFoldDB" id="A0A507FA44"/>
<dbReference type="GO" id="GO:0000289">
    <property type="term" value="P:nuclear-transcribed mRNA poly(A) tail shortening"/>
    <property type="evidence" value="ECO:0007669"/>
    <property type="project" value="UniProtKB-ARBA"/>
</dbReference>
<gene>
    <name evidence="15" type="ORF">CcCBS67573_g05527</name>
</gene>
<evidence type="ECO:0000256" key="8">
    <source>
        <dbReference type="ARBA" id="ARBA00023163"/>
    </source>
</evidence>
<dbReference type="OrthoDB" id="293823at2759"/>
<evidence type="ECO:0000259" key="14">
    <source>
        <dbReference type="Pfam" id="PF04153"/>
    </source>
</evidence>
<dbReference type="Pfam" id="PF04153">
    <property type="entry name" value="NOT2_3_5_C"/>
    <property type="match status" value="1"/>
</dbReference>
<feature type="compositionally biased region" description="Low complexity" evidence="12">
    <location>
        <begin position="401"/>
        <end position="425"/>
    </location>
</feature>
<dbReference type="FunFam" id="2.30.30.1020:FF:000006">
    <property type="entry name" value="CCR4-NOT transcription complex, subunit 3"/>
    <property type="match status" value="1"/>
</dbReference>